<reference evidence="2" key="2">
    <citation type="journal article" date="2021" name="Sci. Rep.">
        <title>The distribution of antibiotic resistance genes in chicken gut microbiota commensals.</title>
        <authorList>
            <person name="Juricova H."/>
            <person name="Matiasovicova J."/>
            <person name="Kubasova T."/>
            <person name="Cejkova D."/>
            <person name="Rychlik I."/>
        </authorList>
    </citation>
    <scope>NUCLEOTIDE SEQUENCE</scope>
    <source>
        <strain evidence="2">An836</strain>
    </source>
</reference>
<evidence type="ECO:0000256" key="1">
    <source>
        <dbReference type="SAM" id="Phobius"/>
    </source>
</evidence>
<dbReference type="AlphaFoldDB" id="A0A938WX97"/>
<evidence type="ECO:0000313" key="2">
    <source>
        <dbReference type="EMBL" id="MBM6699536.1"/>
    </source>
</evidence>
<feature type="transmembrane region" description="Helical" evidence="1">
    <location>
        <begin position="106"/>
        <end position="127"/>
    </location>
</feature>
<keyword evidence="3" id="KW-1185">Reference proteome</keyword>
<feature type="transmembrane region" description="Helical" evidence="1">
    <location>
        <begin position="71"/>
        <end position="94"/>
    </location>
</feature>
<feature type="transmembrane region" description="Helical" evidence="1">
    <location>
        <begin position="148"/>
        <end position="172"/>
    </location>
</feature>
<gene>
    <name evidence="2" type="ORF">H7U32_04225</name>
</gene>
<dbReference type="Pfam" id="PF04854">
    <property type="entry name" value="DUF624"/>
    <property type="match status" value="1"/>
</dbReference>
<reference evidence="2" key="1">
    <citation type="submission" date="2020-08" db="EMBL/GenBank/DDBJ databases">
        <authorList>
            <person name="Cejkova D."/>
            <person name="Kubasova T."/>
            <person name="Jahodarova E."/>
            <person name="Rychlik I."/>
        </authorList>
    </citation>
    <scope>NUCLEOTIDE SEQUENCE</scope>
    <source>
        <strain evidence="2">An836</strain>
    </source>
</reference>
<organism evidence="2 3">
    <name type="scientific">Bifidobacterium pullorum subsp. saeculare</name>
    <dbReference type="NCBI Taxonomy" id="78257"/>
    <lineage>
        <taxon>Bacteria</taxon>
        <taxon>Bacillati</taxon>
        <taxon>Actinomycetota</taxon>
        <taxon>Actinomycetes</taxon>
        <taxon>Bifidobacteriales</taxon>
        <taxon>Bifidobacteriaceae</taxon>
        <taxon>Bifidobacterium</taxon>
    </lineage>
</organism>
<dbReference type="Proteomes" id="UP000718821">
    <property type="component" value="Unassembled WGS sequence"/>
</dbReference>
<name>A0A938WX97_9BIFI</name>
<proteinExistence type="predicted"/>
<dbReference type="InterPro" id="IPR006938">
    <property type="entry name" value="DUF624"/>
</dbReference>
<dbReference type="RefSeq" id="WP_204468363.1">
    <property type="nucleotide sequence ID" value="NZ_JACLYU010000005.1"/>
</dbReference>
<comment type="caution">
    <text evidence="2">The sequence shown here is derived from an EMBL/GenBank/DDBJ whole genome shotgun (WGS) entry which is preliminary data.</text>
</comment>
<feature type="transmembrane region" description="Helical" evidence="1">
    <location>
        <begin position="20"/>
        <end position="39"/>
    </location>
</feature>
<keyword evidence="1" id="KW-0812">Transmembrane</keyword>
<feature type="transmembrane region" description="Helical" evidence="1">
    <location>
        <begin position="178"/>
        <end position="200"/>
    </location>
</feature>
<evidence type="ECO:0000313" key="3">
    <source>
        <dbReference type="Proteomes" id="UP000718821"/>
    </source>
</evidence>
<dbReference type="EMBL" id="JACLYU010000005">
    <property type="protein sequence ID" value="MBM6699536.1"/>
    <property type="molecule type" value="Genomic_DNA"/>
</dbReference>
<keyword evidence="1" id="KW-0472">Membrane</keyword>
<keyword evidence="1" id="KW-1133">Transmembrane helix</keyword>
<accession>A0A938WX97</accession>
<sequence>MSFFEQDSPFSTVMSRIGDLGMVNIAWVVCSLPVVTIGASTSAMYEVVRSLHEGHDQHVLRQFGHAFTRRLGTSVAMTAIAAAFLALVAFNLRWLTLPQASSAMSAVAYGVIVFLAAVVLAGAGFIFPAMSRSKLSLWQQIRQSFRIAAFHPLTAVGTLALNLLPFAITAVIPGGFAFVTFFYGLVLTAVSAYAIVAMMLRAGIIALRD</sequence>
<protein>
    <submittedName>
        <fullName evidence="2">YesL family protein</fullName>
    </submittedName>
</protein>